<keyword evidence="2" id="KW-1185">Reference proteome</keyword>
<accession>A0AAQ3LDM5</accession>
<gene>
    <name evidence="1" type="ORF">RZN69_16250</name>
</gene>
<evidence type="ECO:0000313" key="1">
    <source>
        <dbReference type="EMBL" id="WOO40174.1"/>
    </source>
</evidence>
<dbReference type="KEGG" id="puo:RZN69_16250"/>
<dbReference type="RefSeq" id="WP_317832308.1">
    <property type="nucleotide sequence ID" value="NZ_CP136920.1"/>
</dbReference>
<name>A0AAQ3LDM5_9BACT</name>
<evidence type="ECO:0000313" key="2">
    <source>
        <dbReference type="Proteomes" id="UP001304300"/>
    </source>
</evidence>
<protein>
    <submittedName>
        <fullName evidence="1">Uncharacterized protein</fullName>
    </submittedName>
</protein>
<dbReference type="EMBL" id="CP136920">
    <property type="protein sequence ID" value="WOO40174.1"/>
    <property type="molecule type" value="Genomic_DNA"/>
</dbReference>
<proteinExistence type="predicted"/>
<sequence>MKKLLIFLGILFILQNGIALAIVALGIWDPFKFGEESKEFSTQVVEEFFTDWDPEYLKSKYNEKARDSGVVDLAIERLIPLQEEYGRLIRVDDVKRTSYNFRGPNLIPWVPDIDILYSYQFFSEFEKGDVVIQLGVVKELDGWGIMLVGIKSPLDDLVFVTKKANQAVVSTQATSLLP</sequence>
<reference evidence="1 2" key="1">
    <citation type="submission" date="2023-10" db="EMBL/GenBank/DDBJ databases">
        <title>Rubellicoccus peritrichatus gen. nov., sp. nov., isolated from an algae of coral reef tank.</title>
        <authorList>
            <person name="Luo J."/>
        </authorList>
    </citation>
    <scope>NUCLEOTIDE SEQUENCE [LARGE SCALE GENOMIC DNA]</scope>
    <source>
        <strain evidence="1 2">CR14</strain>
    </source>
</reference>
<dbReference type="AlphaFoldDB" id="A0AAQ3LDM5"/>
<dbReference type="Proteomes" id="UP001304300">
    <property type="component" value="Chromosome"/>
</dbReference>
<organism evidence="1 2">
    <name type="scientific">Rubellicoccus peritrichatus</name>
    <dbReference type="NCBI Taxonomy" id="3080537"/>
    <lineage>
        <taxon>Bacteria</taxon>
        <taxon>Pseudomonadati</taxon>
        <taxon>Verrucomicrobiota</taxon>
        <taxon>Opitutia</taxon>
        <taxon>Puniceicoccales</taxon>
        <taxon>Cerasicoccaceae</taxon>
        <taxon>Rubellicoccus</taxon>
    </lineage>
</organism>